<organism evidence="2 3">
    <name type="scientific">Trapa natans</name>
    <name type="common">Water chestnut</name>
    <dbReference type="NCBI Taxonomy" id="22666"/>
    <lineage>
        <taxon>Eukaryota</taxon>
        <taxon>Viridiplantae</taxon>
        <taxon>Streptophyta</taxon>
        <taxon>Embryophyta</taxon>
        <taxon>Tracheophyta</taxon>
        <taxon>Spermatophyta</taxon>
        <taxon>Magnoliopsida</taxon>
        <taxon>eudicotyledons</taxon>
        <taxon>Gunneridae</taxon>
        <taxon>Pentapetalae</taxon>
        <taxon>rosids</taxon>
        <taxon>malvids</taxon>
        <taxon>Myrtales</taxon>
        <taxon>Lythraceae</taxon>
        <taxon>Trapa</taxon>
    </lineage>
</organism>
<dbReference type="GO" id="GO:0000380">
    <property type="term" value="P:alternative mRNA splicing, via spliceosome"/>
    <property type="evidence" value="ECO:0007669"/>
    <property type="project" value="InterPro"/>
</dbReference>
<keyword evidence="3" id="KW-1185">Reference proteome</keyword>
<evidence type="ECO:0000256" key="1">
    <source>
        <dbReference type="SAM" id="MobiDB-lite"/>
    </source>
</evidence>
<proteinExistence type="predicted"/>
<dbReference type="GO" id="GO:0005737">
    <property type="term" value="C:cytoplasm"/>
    <property type="evidence" value="ECO:0007669"/>
    <property type="project" value="TreeGrafter"/>
</dbReference>
<feature type="compositionally biased region" description="Acidic residues" evidence="1">
    <location>
        <begin position="60"/>
        <end position="74"/>
    </location>
</feature>
<dbReference type="PANTHER" id="PTHR31968">
    <property type="entry name" value="SERINE/ARGININE-RELATED PROTEIN 53"/>
    <property type="match status" value="1"/>
</dbReference>
<sequence length="100" mass="11312">MYMPLFHIYAAAEDDATLVKHMGQSFRFTAIEARREEQIKVAHDEAMFGSSTPVPKDAEDANVEVESNVEDEDSNPVTNLLSDKVLARQQGSWRDRARKT</sequence>
<accession>A0AAN7R8F4</accession>
<name>A0AAN7R8F4_TRANT</name>
<reference evidence="2 3" key="1">
    <citation type="journal article" date="2023" name="Hortic Res">
        <title>Pangenome of water caltrop reveals structural variations and asymmetric subgenome divergence after allopolyploidization.</title>
        <authorList>
            <person name="Zhang X."/>
            <person name="Chen Y."/>
            <person name="Wang L."/>
            <person name="Yuan Y."/>
            <person name="Fang M."/>
            <person name="Shi L."/>
            <person name="Lu R."/>
            <person name="Comes H.P."/>
            <person name="Ma Y."/>
            <person name="Chen Y."/>
            <person name="Huang G."/>
            <person name="Zhou Y."/>
            <person name="Zheng Z."/>
            <person name="Qiu Y."/>
        </authorList>
    </citation>
    <scope>NUCLEOTIDE SEQUENCE [LARGE SCALE GENOMIC DNA]</scope>
    <source>
        <strain evidence="2">F231</strain>
    </source>
</reference>
<dbReference type="AlphaFoldDB" id="A0AAN7R8F4"/>
<protein>
    <submittedName>
        <fullName evidence="2">Uncharacterized protein</fullName>
    </submittedName>
</protein>
<dbReference type="GO" id="GO:0005634">
    <property type="term" value="C:nucleus"/>
    <property type="evidence" value="ECO:0007669"/>
    <property type="project" value="TreeGrafter"/>
</dbReference>
<dbReference type="Proteomes" id="UP001346149">
    <property type="component" value="Unassembled WGS sequence"/>
</dbReference>
<dbReference type="PANTHER" id="PTHR31968:SF4">
    <property type="entry name" value="SERINE_ARGININE-RELATED PROTEIN 53"/>
    <property type="match status" value="1"/>
</dbReference>
<evidence type="ECO:0000313" key="2">
    <source>
        <dbReference type="EMBL" id="KAK4791176.1"/>
    </source>
</evidence>
<feature type="region of interest" description="Disordered" evidence="1">
    <location>
        <begin position="48"/>
        <end position="84"/>
    </location>
</feature>
<evidence type="ECO:0000313" key="3">
    <source>
        <dbReference type="Proteomes" id="UP001346149"/>
    </source>
</evidence>
<dbReference type="InterPro" id="IPR034604">
    <property type="entry name" value="SRRP53"/>
</dbReference>
<comment type="caution">
    <text evidence="2">The sequence shown here is derived from an EMBL/GenBank/DDBJ whole genome shotgun (WGS) entry which is preliminary data.</text>
</comment>
<dbReference type="EMBL" id="JAXQNO010000009">
    <property type="protein sequence ID" value="KAK4791176.1"/>
    <property type="molecule type" value="Genomic_DNA"/>
</dbReference>
<gene>
    <name evidence="2" type="ORF">SAY86_031589</name>
</gene>